<name>A0ABY5GT29_9GAMM</name>
<proteinExistence type="predicted"/>
<evidence type="ECO:0000259" key="1">
    <source>
        <dbReference type="Pfam" id="PF22275"/>
    </source>
</evidence>
<evidence type="ECO:0000313" key="3">
    <source>
        <dbReference type="Proteomes" id="UP001059950"/>
    </source>
</evidence>
<feature type="domain" description="DUF6957" evidence="1">
    <location>
        <begin position="31"/>
        <end position="81"/>
    </location>
</feature>
<gene>
    <name evidence="2" type="ORF">KDX31_15910</name>
</gene>
<reference evidence="2" key="1">
    <citation type="submission" date="2021-04" db="EMBL/GenBank/DDBJ databases">
        <title>Oceanospirillales bacteria with DddD are important DMSP degraders in coastal seawater.</title>
        <authorList>
            <person name="Liu J."/>
        </authorList>
    </citation>
    <scope>NUCLEOTIDE SEQUENCE</scope>
    <source>
        <strain evidence="2">GY6</strain>
    </source>
</reference>
<dbReference type="Pfam" id="PF22275">
    <property type="entry name" value="DUF6957"/>
    <property type="match status" value="1"/>
</dbReference>
<organism evidence="2 3">
    <name type="scientific">Amphritea atlantica</name>
    <dbReference type="NCBI Taxonomy" id="355243"/>
    <lineage>
        <taxon>Bacteria</taxon>
        <taxon>Pseudomonadati</taxon>
        <taxon>Pseudomonadota</taxon>
        <taxon>Gammaproteobacteria</taxon>
        <taxon>Oceanospirillales</taxon>
        <taxon>Oceanospirillaceae</taxon>
        <taxon>Amphritea</taxon>
    </lineage>
</organism>
<protein>
    <recommendedName>
        <fullName evidence="1">DUF6957 domain-containing protein</fullName>
    </recommendedName>
</protein>
<accession>A0ABY5GT29</accession>
<evidence type="ECO:0000313" key="2">
    <source>
        <dbReference type="EMBL" id="UTW02812.1"/>
    </source>
</evidence>
<sequence>MSMNETTLRGWYLISFTDAPPPKNRVLWGIIETDSRGLKPGSWVCSSLVIDQTDDKIFITKNTCYTTQGLGDEISLPVKALIELRQGVSPEEWQVYEDFRRQGYKIEIESGQ</sequence>
<keyword evidence="3" id="KW-1185">Reference proteome</keyword>
<dbReference type="Proteomes" id="UP001059950">
    <property type="component" value="Chromosome"/>
</dbReference>
<dbReference type="InterPro" id="IPR054232">
    <property type="entry name" value="DUF6957"/>
</dbReference>
<dbReference type="EMBL" id="CP073344">
    <property type="protein sequence ID" value="UTW02812.1"/>
    <property type="molecule type" value="Genomic_DNA"/>
</dbReference>